<evidence type="ECO:0000313" key="9">
    <source>
        <dbReference type="EMBL" id="CDN50090.1"/>
    </source>
</evidence>
<dbReference type="InterPro" id="IPR002575">
    <property type="entry name" value="Aminoglycoside_PTrfase"/>
</dbReference>
<dbReference type="eggNOG" id="COG0160">
    <property type="taxonomic scope" value="Bacteria"/>
</dbReference>
<evidence type="ECO:0000256" key="2">
    <source>
        <dbReference type="ARBA" id="ARBA00008954"/>
    </source>
</evidence>
<evidence type="ECO:0000259" key="8">
    <source>
        <dbReference type="Pfam" id="PF01636"/>
    </source>
</evidence>
<reference evidence="10" key="1">
    <citation type="journal article" date="2014" name="BMC Genomics">
        <title>Genome sequencing of two Neorhizobium galegae strains reveals a noeT gene responsible for the unusual acetylation of the nodulation factors.</title>
        <authorList>
            <person name="Osterman J."/>
            <person name="Marsh J."/>
            <person name="Laine P.K."/>
            <person name="Zeng Z."/>
            <person name="Alatalo E."/>
            <person name="Sullivan J.T."/>
            <person name="Young J.P."/>
            <person name="Thomas-Oates J."/>
            <person name="Paulin L."/>
            <person name="Lindstrom K."/>
        </authorList>
    </citation>
    <scope>NUCLEOTIDE SEQUENCE [LARGE SCALE GENOMIC DNA]</scope>
    <source>
        <strain evidence="10">HAMBI 540</strain>
    </source>
</reference>
<evidence type="ECO:0000256" key="1">
    <source>
        <dbReference type="ARBA" id="ARBA00001933"/>
    </source>
</evidence>
<dbReference type="InterPro" id="IPR015421">
    <property type="entry name" value="PyrdxlP-dep_Trfase_major"/>
</dbReference>
<dbReference type="Gene3D" id="3.90.1150.10">
    <property type="entry name" value="Aspartate Aminotransferase, domain 1"/>
    <property type="match status" value="2"/>
</dbReference>
<evidence type="ECO:0000256" key="6">
    <source>
        <dbReference type="ARBA" id="ARBA00022679"/>
    </source>
</evidence>
<dbReference type="InterPro" id="IPR005814">
    <property type="entry name" value="Aminotrans_3"/>
</dbReference>
<dbReference type="OrthoDB" id="9801834at2"/>
<dbReference type="RefSeq" id="WP_038591352.1">
    <property type="nucleotide sequence ID" value="NZ_HG938353.1"/>
</dbReference>
<evidence type="ECO:0000313" key="10">
    <source>
        <dbReference type="Proteomes" id="UP000028181"/>
    </source>
</evidence>
<dbReference type="EC" id="2.6.1.44" evidence="4"/>
<dbReference type="Pfam" id="PF00202">
    <property type="entry name" value="Aminotran_3"/>
    <property type="match status" value="1"/>
</dbReference>
<accession>A0A068SY98</accession>
<dbReference type="KEGG" id="ngg:RG540_CH39400"/>
<dbReference type="eggNOG" id="COG2334">
    <property type="taxonomic scope" value="Bacteria"/>
</dbReference>
<dbReference type="GeneID" id="24255695"/>
<dbReference type="AlphaFoldDB" id="A0A068SY98"/>
<comment type="subunit">
    <text evidence="3">Homotetramer.</text>
</comment>
<feature type="domain" description="Aminoglycoside phosphotransferase" evidence="8">
    <location>
        <begin position="40"/>
        <end position="282"/>
    </location>
</feature>
<evidence type="ECO:0000256" key="4">
    <source>
        <dbReference type="ARBA" id="ARBA00013049"/>
    </source>
</evidence>
<dbReference type="GO" id="GO:0008453">
    <property type="term" value="F:alanine-glyoxylate transaminase activity"/>
    <property type="evidence" value="ECO:0007669"/>
    <property type="project" value="UniProtKB-EC"/>
</dbReference>
<keyword evidence="5 9" id="KW-0032">Aminotransferase</keyword>
<comment type="cofactor">
    <cofactor evidence="1">
        <name>pyridoxal 5'-phosphate</name>
        <dbReference type="ChEBI" id="CHEBI:597326"/>
    </cofactor>
</comment>
<gene>
    <name evidence="9" type="ORF">RG540_CH39400</name>
</gene>
<dbReference type="SUPFAM" id="SSF53383">
    <property type="entry name" value="PLP-dependent transferases"/>
    <property type="match status" value="1"/>
</dbReference>
<dbReference type="EMBL" id="HG938353">
    <property type="protein sequence ID" value="CDN50090.1"/>
    <property type="molecule type" value="Genomic_DNA"/>
</dbReference>
<evidence type="ECO:0000256" key="3">
    <source>
        <dbReference type="ARBA" id="ARBA00011881"/>
    </source>
</evidence>
<dbReference type="Pfam" id="PF01636">
    <property type="entry name" value="APH"/>
    <property type="match status" value="1"/>
</dbReference>
<dbReference type="PATRIC" id="fig|1028800.3.peg.3999"/>
<dbReference type="PANTHER" id="PTHR45688:SF3">
    <property type="entry name" value="ALANINE--GLYOXYLATE AMINOTRANSFERASE 2, MITOCHONDRIAL"/>
    <property type="match status" value="1"/>
</dbReference>
<dbReference type="InterPro" id="IPR015422">
    <property type="entry name" value="PyrdxlP-dep_Trfase_small"/>
</dbReference>
<keyword evidence="6 9" id="KW-0808">Transferase</keyword>
<keyword evidence="7" id="KW-0663">Pyridoxal phosphate</keyword>
<evidence type="ECO:0000256" key="7">
    <source>
        <dbReference type="ARBA" id="ARBA00022898"/>
    </source>
</evidence>
<dbReference type="HOGENOM" id="CLU_010757_1_2_5"/>
<name>A0A068SY98_NEOGA</name>
<dbReference type="InterPro" id="IPR015424">
    <property type="entry name" value="PyrdxlP-dep_Trfase"/>
</dbReference>
<dbReference type="Gene3D" id="3.40.640.10">
    <property type="entry name" value="Type I PLP-dependent aspartate aminotransferase-like (Major domain)"/>
    <property type="match status" value="2"/>
</dbReference>
<comment type="similarity">
    <text evidence="2">Belongs to the class-III pyridoxal-phosphate-dependent aminotransferase family.</text>
</comment>
<dbReference type="PANTHER" id="PTHR45688">
    <property type="match status" value="1"/>
</dbReference>
<dbReference type="InterPro" id="IPR011009">
    <property type="entry name" value="Kinase-like_dom_sf"/>
</dbReference>
<proteinExistence type="inferred from homology"/>
<evidence type="ECO:0000256" key="5">
    <source>
        <dbReference type="ARBA" id="ARBA00022576"/>
    </source>
</evidence>
<dbReference type="Proteomes" id="UP000028181">
    <property type="component" value="Chromosome I"/>
</dbReference>
<dbReference type="GO" id="GO:0030170">
    <property type="term" value="F:pyridoxal phosphate binding"/>
    <property type="evidence" value="ECO:0007669"/>
    <property type="project" value="InterPro"/>
</dbReference>
<organism evidence="9 10">
    <name type="scientific">Neorhizobium galegae bv. orientalis str. HAMBI 540</name>
    <dbReference type="NCBI Taxonomy" id="1028800"/>
    <lineage>
        <taxon>Bacteria</taxon>
        <taxon>Pseudomonadati</taxon>
        <taxon>Pseudomonadota</taxon>
        <taxon>Alphaproteobacteria</taxon>
        <taxon>Hyphomicrobiales</taxon>
        <taxon>Rhizobiaceae</taxon>
        <taxon>Rhizobium/Agrobacterium group</taxon>
        <taxon>Neorhizobium</taxon>
    </lineage>
</organism>
<sequence length="881" mass="94559">MSDVLPELIEPSANDLSIDAIEDVLRDHYGLSGQIFPIEGRQNPYFLIDNGHLRYLLKISPANDPIEEIEAEHALMRHILRSPDGPRVPEPVMTKDGGDMLVLPLGGEDRRVRLLTFLEGASPPTGEKLSDRSVAAFGSISAELAKSLQDFEHPVLEREPEGDLRKAGPQTVSLLSTVADQEIRDVIAKAMVTALRRIQPFGPSLRVAAAHQNLNAGTVIGEDTDGTWMPTGVTDFSGISNGWLVAGFANTCAYLLADRDGDPFALLPAIRAYHEIYPFTLAELEALWPLVVARTGILAAEAESQQALSPDDTQAKEETEKRRAVLNGATAVSPAQVFAAILDATGMTKSLPEIGRLLPDIDPDSFRMVDLSVTSPLLYGGNWTDADNDWKLLAHIARETSRASTRYGEYRLSKSSTDPQQEPESFALHIDACLPARTAAVAPFAATLKSAGPRLVLVGRDLTLHVEGLECTLAEETELAAGDPLGVIAGADNSVGGVRLRFCLDADLVPPLFCTPNDVGTWSRLYPSPAALLGIDANAPAPKHSDQPVRGWREYLFDATGRTALDLGGQAPLIGHGHPRLAAATYRQTILLNRATGQPSEPEEVLRAQLAELAPEGLSHVAFASSRGDALDLAFRLVRAHTNKARIIGLPGFRVDRRDPDLFTVPTIGTAADMIHDLKDVAAVLANGYDEALHLDEPLAELGEKAGLLIVDETGAGYGRLGHHIWGFSHRGLAPDLLIADGPDGGAPALLLTRPEIAASLAADVRPRAISPVEAAAAAAALDVIREEQLRENTREIGGHLKTRLESLAERFPAIRAVAGSGLLLVVDLADEAADLGERLRPGFIVDDSIPKRIVLRPPLCLSRESADGLVDRIETLLSEI</sequence>
<keyword evidence="10" id="KW-1185">Reference proteome</keyword>
<protein>
    <recommendedName>
        <fullName evidence="4">alanine--glyoxylate transaminase</fullName>
        <ecNumber evidence="4">2.6.1.44</ecNumber>
    </recommendedName>
</protein>
<dbReference type="SUPFAM" id="SSF56112">
    <property type="entry name" value="Protein kinase-like (PK-like)"/>
    <property type="match status" value="1"/>
</dbReference>